<keyword evidence="2" id="KW-0812">Transmembrane</keyword>
<dbReference type="PANTHER" id="PTHR46967:SF1">
    <property type="entry name" value="KERATIN-ASSOCIATED PROTEIN 16-1-LIKE"/>
    <property type="match status" value="1"/>
</dbReference>
<evidence type="ECO:0000313" key="4">
    <source>
        <dbReference type="Proteomes" id="UP000594262"/>
    </source>
</evidence>
<dbReference type="SMART" id="SM01411">
    <property type="entry name" value="Ephrin_rec_like"/>
    <property type="match status" value="5"/>
</dbReference>
<keyword evidence="4" id="KW-1185">Reference proteome</keyword>
<accession>A0A7M5X8L9</accession>
<feature type="transmembrane region" description="Helical" evidence="2">
    <location>
        <begin position="593"/>
        <end position="609"/>
    </location>
</feature>
<feature type="compositionally biased region" description="Polar residues" evidence="1">
    <location>
        <begin position="576"/>
        <end position="588"/>
    </location>
</feature>
<feature type="compositionally biased region" description="Low complexity" evidence="1">
    <location>
        <begin position="479"/>
        <end position="490"/>
    </location>
</feature>
<keyword evidence="2" id="KW-0472">Membrane</keyword>
<dbReference type="Proteomes" id="UP000594262">
    <property type="component" value="Unplaced"/>
</dbReference>
<protein>
    <submittedName>
        <fullName evidence="3">Uncharacterized protein</fullName>
    </submittedName>
</protein>
<evidence type="ECO:0000256" key="2">
    <source>
        <dbReference type="SAM" id="Phobius"/>
    </source>
</evidence>
<dbReference type="InterPro" id="IPR009030">
    <property type="entry name" value="Growth_fac_rcpt_cys_sf"/>
</dbReference>
<organism evidence="3 4">
    <name type="scientific">Clytia hemisphaerica</name>
    <dbReference type="NCBI Taxonomy" id="252671"/>
    <lineage>
        <taxon>Eukaryota</taxon>
        <taxon>Metazoa</taxon>
        <taxon>Cnidaria</taxon>
        <taxon>Hydrozoa</taxon>
        <taxon>Hydroidolina</taxon>
        <taxon>Leptothecata</taxon>
        <taxon>Obeliida</taxon>
        <taxon>Clytiidae</taxon>
        <taxon>Clytia</taxon>
    </lineage>
</organism>
<feature type="region of interest" description="Disordered" evidence="1">
    <location>
        <begin position="464"/>
        <end position="588"/>
    </location>
</feature>
<evidence type="ECO:0000313" key="3">
    <source>
        <dbReference type="EnsemblMetazoa" id="CLYHEMP019571.1"/>
    </source>
</evidence>
<reference evidence="3" key="1">
    <citation type="submission" date="2021-01" db="UniProtKB">
        <authorList>
            <consortium name="EnsemblMetazoa"/>
        </authorList>
    </citation>
    <scope>IDENTIFICATION</scope>
</reference>
<keyword evidence="2" id="KW-1133">Transmembrane helix</keyword>
<dbReference type="PANTHER" id="PTHR46967">
    <property type="entry name" value="INSULIN-LIKE GROWTH FACTOR BINDING PROTEIN,N-TERMINAL"/>
    <property type="match status" value="1"/>
</dbReference>
<feature type="compositionally biased region" description="Polar residues" evidence="1">
    <location>
        <begin position="496"/>
        <end position="529"/>
    </location>
</feature>
<dbReference type="EnsemblMetazoa" id="CLYHEMT019571.1">
    <property type="protein sequence ID" value="CLYHEMP019571.1"/>
    <property type="gene ID" value="CLYHEMG019571"/>
</dbReference>
<dbReference type="SUPFAM" id="SSF57184">
    <property type="entry name" value="Growth factor receptor domain"/>
    <property type="match status" value="2"/>
</dbReference>
<sequence>MNSLVVAIDVLLVTLKLTANVYDVMLKDSIVGTGQPSVNHVHWAGTPILLTILPLANLVLKAPSEQLMANVMAAEIQDRCGIQILKELLHGKCHSCNAEGPMRYSDVQGAITCKTCPLGTIPGYRPWSYTSEKIICKPCGQGWFGKSDGKCYRCKEEGPMKYSGIETGAPSCKTCPLGHVPDGFNVVCKACAAGTFGKMDGKCHECAVVGPMAYSDVEGSTYCKTCPLGSIPEYESRCRPCHVGTFGKTDGHCHDCKEAGPMRYSNVTGAWSCQTCPVGTSPYWTIRPTKCKPCLRGFVGKSNGCKDCKNDGPMKYSDSIGATICKTCSLGQYPVPNSQPNRCHLCSKGEYGKSDGQCYNCKPVGPMKYSDIQGATECKTCPLGRFPIHNPPFYCDYCQLGTYGKSDGKCYKCTGPMSYTDARGSVSCKTCQVGYQAYRSGPGREYQIGCLRCPWTTIGTKEGCLRPDQVNTTTVPIATSRGSTRQQTTTEESRKPSSTPRPHTIITKSTSHATNSPGSSQETTQPSTHHSTRIHQTIHPHFTTTGTIKSSTQPRQPYTTPPPTDTPNDQSTTDSNFFGNEGKQTSSASSANINHFLVVLVLLLVIYLIL</sequence>
<evidence type="ECO:0000256" key="1">
    <source>
        <dbReference type="SAM" id="MobiDB-lite"/>
    </source>
</evidence>
<proteinExistence type="predicted"/>
<name>A0A7M5X8L9_9CNID</name>
<dbReference type="OrthoDB" id="413581at2759"/>
<dbReference type="AlphaFoldDB" id="A0A7M5X8L9"/>
<feature type="compositionally biased region" description="Low complexity" evidence="1">
    <location>
        <begin position="566"/>
        <end position="575"/>
    </location>
</feature>